<reference evidence="9" key="1">
    <citation type="submission" date="2020-05" db="UniProtKB">
        <authorList>
            <consortium name="EnsemblMetazoa"/>
        </authorList>
    </citation>
    <scope>IDENTIFICATION</scope>
    <source>
        <strain evidence="9">BB02</strain>
    </source>
</reference>
<evidence type="ECO:0000313" key="10">
    <source>
        <dbReference type="Proteomes" id="UP000076420"/>
    </source>
</evidence>
<dbReference type="KEGG" id="bgt:106070790"/>
<dbReference type="OrthoDB" id="5954706at2759"/>
<evidence type="ECO:0000256" key="4">
    <source>
        <dbReference type="ARBA" id="ARBA00022723"/>
    </source>
</evidence>
<dbReference type="AlphaFoldDB" id="A0A2C9JWH8"/>
<keyword evidence="11" id="KW-1185">Reference proteome</keyword>
<keyword evidence="4" id="KW-0479">Metal-binding</keyword>
<keyword evidence="5" id="KW-0862">Zinc</keyword>
<dbReference type="Proteomes" id="UP001165740">
    <property type="component" value="Chromosome 3"/>
</dbReference>
<dbReference type="Pfam" id="PF06573">
    <property type="entry name" value="Churchill"/>
    <property type="match status" value="1"/>
</dbReference>
<reference evidence="12" key="2">
    <citation type="submission" date="2025-04" db="UniProtKB">
        <authorList>
            <consortium name="RefSeq"/>
        </authorList>
    </citation>
    <scope>IDENTIFICATION</scope>
</reference>
<accession>A0A2C9JWH8</accession>
<evidence type="ECO:0000256" key="2">
    <source>
        <dbReference type="ARBA" id="ARBA00021000"/>
    </source>
</evidence>
<dbReference type="GO" id="GO:0008543">
    <property type="term" value="P:fibroblast growth factor receptor signaling pathway"/>
    <property type="evidence" value="ECO:0007669"/>
    <property type="project" value="TreeGrafter"/>
</dbReference>
<evidence type="ECO:0000256" key="8">
    <source>
        <dbReference type="ARBA" id="ARBA00023163"/>
    </source>
</evidence>
<evidence type="ECO:0000256" key="7">
    <source>
        <dbReference type="ARBA" id="ARBA00023159"/>
    </source>
</evidence>
<evidence type="ECO:0000313" key="12">
    <source>
        <dbReference type="RefSeq" id="XP_013086206.1"/>
    </source>
</evidence>
<dbReference type="InterPro" id="IPR009508">
    <property type="entry name" value="Transcrpt_activator_Churchill"/>
</dbReference>
<keyword evidence="7" id="KW-0010">Activator</keyword>
<protein>
    <recommendedName>
        <fullName evidence="2">Protein Churchill</fullName>
    </recommendedName>
</protein>
<organism evidence="9 10">
    <name type="scientific">Biomphalaria glabrata</name>
    <name type="common">Bloodfluke planorb</name>
    <name type="synonym">Freshwater snail</name>
    <dbReference type="NCBI Taxonomy" id="6526"/>
    <lineage>
        <taxon>Eukaryota</taxon>
        <taxon>Metazoa</taxon>
        <taxon>Spiralia</taxon>
        <taxon>Lophotrochozoa</taxon>
        <taxon>Mollusca</taxon>
        <taxon>Gastropoda</taxon>
        <taxon>Heterobranchia</taxon>
        <taxon>Euthyneura</taxon>
        <taxon>Panpulmonata</taxon>
        <taxon>Hygrophila</taxon>
        <taxon>Lymnaeoidea</taxon>
        <taxon>Planorbidae</taxon>
        <taxon>Biomphalaria</taxon>
    </lineage>
</organism>
<evidence type="ECO:0000313" key="9">
    <source>
        <dbReference type="EnsemblMetazoa" id="BGLB009108-PC"/>
    </source>
</evidence>
<sequence length="154" mass="17705">MNQGKQKWWIMWRDCSELWEVVYRSISYFSKRSNEIEVNSLSVLSAYSELILSRSCISESLCIDQGSYMLNFSKCCNCGARDMKIANRSCVDSEQEEVITYQHVCGSCDHVIAEHEHTFRVEEEFQLYGMSCLLCGSADDQRSIMPIDPRGPAM</sequence>
<dbReference type="VEuPathDB" id="VectorBase:BGLB009108"/>
<keyword evidence="3" id="KW-0217">Developmental protein</keyword>
<evidence type="ECO:0000256" key="3">
    <source>
        <dbReference type="ARBA" id="ARBA00022473"/>
    </source>
</evidence>
<dbReference type="RefSeq" id="XP_013086206.1">
    <property type="nucleotide sequence ID" value="XM_013230752.2"/>
</dbReference>
<dbReference type="PANTHER" id="PTHR31931">
    <property type="entry name" value="PROTEIN CHURCHILL"/>
    <property type="match status" value="1"/>
</dbReference>
<evidence type="ECO:0000256" key="6">
    <source>
        <dbReference type="ARBA" id="ARBA00023015"/>
    </source>
</evidence>
<gene>
    <name evidence="9" type="primary">106070790</name>
    <name evidence="12" type="synonym">LOC106070790</name>
</gene>
<evidence type="ECO:0000313" key="11">
    <source>
        <dbReference type="Proteomes" id="UP001165740"/>
    </source>
</evidence>
<dbReference type="GeneID" id="106070790"/>
<keyword evidence="8" id="KW-0804">Transcription</keyword>
<dbReference type="Gene3D" id="2.60.40.4240">
    <property type="entry name" value="Transcription activator, Churchill"/>
    <property type="match status" value="1"/>
</dbReference>
<comment type="similarity">
    <text evidence="1">Belongs to the Churchill family.</text>
</comment>
<dbReference type="InterPro" id="IPR038543">
    <property type="entry name" value="Churchill_sf"/>
</dbReference>
<evidence type="ECO:0000256" key="5">
    <source>
        <dbReference type="ARBA" id="ARBA00022833"/>
    </source>
</evidence>
<dbReference type="EnsemblMetazoa" id="BGLB009108-RC">
    <property type="protein sequence ID" value="BGLB009108-PC"/>
    <property type="gene ID" value="BGLB009108"/>
</dbReference>
<evidence type="ECO:0000256" key="1">
    <source>
        <dbReference type="ARBA" id="ARBA00009577"/>
    </source>
</evidence>
<dbReference type="VEuPathDB" id="VectorBase:BGLAX_045925"/>
<dbReference type="GO" id="GO:0008270">
    <property type="term" value="F:zinc ion binding"/>
    <property type="evidence" value="ECO:0007669"/>
    <property type="project" value="InterPro"/>
</dbReference>
<name>A0A2C9JWH8_BIOGL</name>
<dbReference type="GO" id="GO:0045893">
    <property type="term" value="P:positive regulation of DNA-templated transcription"/>
    <property type="evidence" value="ECO:0007669"/>
    <property type="project" value="InterPro"/>
</dbReference>
<dbReference type="Proteomes" id="UP000076420">
    <property type="component" value="Unassembled WGS sequence"/>
</dbReference>
<keyword evidence="6" id="KW-0805">Transcription regulation</keyword>
<proteinExistence type="inferred from homology"/>
<dbReference type="STRING" id="6526.A0A2C9JWH8"/>
<dbReference type="PANTHER" id="PTHR31931:SF2">
    <property type="entry name" value="PROTEIN CHURCHILL"/>
    <property type="match status" value="1"/>
</dbReference>